<comment type="caution">
    <text evidence="1">The sequence shown here is derived from an EMBL/GenBank/DDBJ whole genome shotgun (WGS) entry which is preliminary data.</text>
</comment>
<evidence type="ECO:0000313" key="1">
    <source>
        <dbReference type="EMBL" id="MBF9135358.1"/>
    </source>
</evidence>
<protein>
    <submittedName>
        <fullName evidence="1">Uncharacterized protein</fullName>
    </submittedName>
</protein>
<dbReference type="EMBL" id="JADPUN010000422">
    <property type="protein sequence ID" value="MBF9135358.1"/>
    <property type="molecule type" value="Genomic_DNA"/>
</dbReference>
<gene>
    <name evidence="1" type="ORF">I0C86_41645</name>
</gene>
<accession>A0ABS0HA61</accession>
<sequence length="233" mass="25047">MNDPDPTLVDFPTPALPPGTVQVRADELVKLLRRLAPFPGSSTAAVTLRYVWLTTAGKRLVGFASDTGTAAQATAQTYGDGPGLPLAGILPVDIAELAKALKEVDNLVQLVPVGAELIVRKRDDELARVPVRVPTSSDERFIGQLEAELHESHRLATKSSLPLGYVNLAPHVVNRFKLGRNTGDVWYAPHGRGFVRVDANFCGHFKPVGPTRSTRPTPTAPLHIFPATREAAA</sequence>
<name>A0ABS0HA61_9ACTN</name>
<evidence type="ECO:0000313" key="2">
    <source>
        <dbReference type="Proteomes" id="UP000638560"/>
    </source>
</evidence>
<keyword evidence="2" id="KW-1185">Reference proteome</keyword>
<proteinExistence type="predicted"/>
<dbReference type="Proteomes" id="UP000638560">
    <property type="component" value="Unassembled WGS sequence"/>
</dbReference>
<reference evidence="1 2" key="1">
    <citation type="submission" date="2020-11" db="EMBL/GenBank/DDBJ databases">
        <title>A novel isolate from a Black sea contaminated sediment with potential to produce alkanes: Plantactinospora alkalitolerans sp. nov.</title>
        <authorList>
            <person name="Carro L."/>
            <person name="Veyisoglu A."/>
            <person name="Guven K."/>
            <person name="Schumann P."/>
            <person name="Klenk H.-P."/>
            <person name="Sahin N."/>
        </authorList>
    </citation>
    <scope>NUCLEOTIDE SEQUENCE [LARGE SCALE GENOMIC DNA]</scope>
    <source>
        <strain evidence="1 2">S1510</strain>
    </source>
</reference>
<organism evidence="1 2">
    <name type="scientific">Plantactinospora alkalitolerans</name>
    <dbReference type="NCBI Taxonomy" id="2789879"/>
    <lineage>
        <taxon>Bacteria</taxon>
        <taxon>Bacillati</taxon>
        <taxon>Actinomycetota</taxon>
        <taxon>Actinomycetes</taxon>
        <taxon>Micromonosporales</taxon>
        <taxon>Micromonosporaceae</taxon>
        <taxon>Plantactinospora</taxon>
    </lineage>
</organism>
<dbReference type="RefSeq" id="WP_196206811.1">
    <property type="nucleotide sequence ID" value="NZ_JADPUN010000422.1"/>
</dbReference>